<name>A0A0V1FDG8_TRIPS</name>
<protein>
    <submittedName>
        <fullName evidence="1">Uncharacterized protein</fullName>
    </submittedName>
</protein>
<evidence type="ECO:0000313" key="1">
    <source>
        <dbReference type="EMBL" id="KRY84075.1"/>
    </source>
</evidence>
<keyword evidence="2" id="KW-1185">Reference proteome</keyword>
<comment type="caution">
    <text evidence="1">The sequence shown here is derived from an EMBL/GenBank/DDBJ whole genome shotgun (WGS) entry which is preliminary data.</text>
</comment>
<reference evidence="1 2" key="1">
    <citation type="submission" date="2015-01" db="EMBL/GenBank/DDBJ databases">
        <title>Evolution of Trichinella species and genotypes.</title>
        <authorList>
            <person name="Korhonen P.K."/>
            <person name="Edoardo P."/>
            <person name="Giuseppe L.R."/>
            <person name="Gasser R.B."/>
        </authorList>
    </citation>
    <scope>NUCLEOTIDE SEQUENCE [LARGE SCALE GENOMIC DNA]</scope>
    <source>
        <strain evidence="1">ISS470</strain>
    </source>
</reference>
<dbReference type="Proteomes" id="UP000054995">
    <property type="component" value="Unassembled WGS sequence"/>
</dbReference>
<organism evidence="1 2">
    <name type="scientific">Trichinella pseudospiralis</name>
    <name type="common">Parasitic roundworm</name>
    <dbReference type="NCBI Taxonomy" id="6337"/>
    <lineage>
        <taxon>Eukaryota</taxon>
        <taxon>Metazoa</taxon>
        <taxon>Ecdysozoa</taxon>
        <taxon>Nematoda</taxon>
        <taxon>Enoplea</taxon>
        <taxon>Dorylaimia</taxon>
        <taxon>Trichinellida</taxon>
        <taxon>Trichinellidae</taxon>
        <taxon>Trichinella</taxon>
    </lineage>
</organism>
<accession>A0A0V1FDG8</accession>
<dbReference type="EMBL" id="JYDT01000123">
    <property type="protein sequence ID" value="KRY84075.1"/>
    <property type="molecule type" value="Genomic_DNA"/>
</dbReference>
<evidence type="ECO:0000313" key="2">
    <source>
        <dbReference type="Proteomes" id="UP000054995"/>
    </source>
</evidence>
<proteinExistence type="predicted"/>
<sequence length="65" mass="7580">MLFIKSAEWFNEIMDNLISALNSFFWCTVLDTGFKRTTDLISSRNLEQINEFRLLFDQACPVATI</sequence>
<dbReference type="AlphaFoldDB" id="A0A0V1FDG8"/>
<gene>
    <name evidence="1" type="ORF">T4D_13462</name>
</gene>